<evidence type="ECO:0000256" key="5">
    <source>
        <dbReference type="ARBA" id="ARBA00023180"/>
    </source>
</evidence>
<dbReference type="EC" id="3.1.1.-" evidence="6"/>
<evidence type="ECO:0000256" key="2">
    <source>
        <dbReference type="ARBA" id="ARBA00022487"/>
    </source>
</evidence>
<evidence type="ECO:0000313" key="9">
    <source>
        <dbReference type="EnsemblMetazoa" id="AEPI000699-PA"/>
    </source>
</evidence>
<dbReference type="AlphaFoldDB" id="A0A182P1B7"/>
<dbReference type="EnsemblMetazoa" id="AEPI000699-RA">
    <property type="protein sequence ID" value="AEPI000699-PA"/>
    <property type="gene ID" value="AEPI000699"/>
</dbReference>
<keyword evidence="5" id="KW-0325">Glycoprotein</keyword>
<organism evidence="9 10">
    <name type="scientific">Anopheles epiroticus</name>
    <dbReference type="NCBI Taxonomy" id="199890"/>
    <lineage>
        <taxon>Eukaryota</taxon>
        <taxon>Metazoa</taxon>
        <taxon>Ecdysozoa</taxon>
        <taxon>Arthropoda</taxon>
        <taxon>Hexapoda</taxon>
        <taxon>Insecta</taxon>
        <taxon>Pterygota</taxon>
        <taxon>Neoptera</taxon>
        <taxon>Endopterygota</taxon>
        <taxon>Diptera</taxon>
        <taxon>Nematocera</taxon>
        <taxon>Culicoidea</taxon>
        <taxon>Culicidae</taxon>
        <taxon>Anophelinae</taxon>
        <taxon>Anopheles</taxon>
    </lineage>
</organism>
<dbReference type="SUPFAM" id="SSF53474">
    <property type="entry name" value="alpha/beta-Hydrolases"/>
    <property type="match status" value="1"/>
</dbReference>
<protein>
    <recommendedName>
        <fullName evidence="6">Carboxylic ester hydrolase</fullName>
        <ecNumber evidence="6">3.1.1.-</ecNumber>
    </recommendedName>
</protein>
<evidence type="ECO:0000256" key="7">
    <source>
        <dbReference type="SAM" id="MobiDB-lite"/>
    </source>
</evidence>
<keyword evidence="2" id="KW-0719">Serine esterase</keyword>
<dbReference type="InterPro" id="IPR050309">
    <property type="entry name" value="Type-B_Carboxylest/Lipase"/>
</dbReference>
<name>A0A182P1B7_9DIPT</name>
<feature type="domain" description="Carboxylesterase type B" evidence="8">
    <location>
        <begin position="121"/>
        <end position="562"/>
    </location>
</feature>
<evidence type="ECO:0000256" key="3">
    <source>
        <dbReference type="ARBA" id="ARBA00022801"/>
    </source>
</evidence>
<dbReference type="Gene3D" id="3.40.50.1820">
    <property type="entry name" value="alpha/beta hydrolase"/>
    <property type="match status" value="1"/>
</dbReference>
<keyword evidence="4" id="KW-1015">Disulfide bond</keyword>
<feature type="compositionally biased region" description="Basic and acidic residues" evidence="7">
    <location>
        <begin position="1"/>
        <end position="18"/>
    </location>
</feature>
<comment type="similarity">
    <text evidence="1 6">Belongs to the type-B carboxylesterase/lipase family.</text>
</comment>
<dbReference type="PROSITE" id="PS00122">
    <property type="entry name" value="CARBOXYLESTERASE_B_1"/>
    <property type="match status" value="1"/>
</dbReference>
<evidence type="ECO:0000259" key="8">
    <source>
        <dbReference type="Pfam" id="PF00135"/>
    </source>
</evidence>
<sequence length="594" mass="67858">MVAMEAKEGRHQKPDRNRIWRQRQSSGSGAGSEFSDKIFTRNRLSPAESGPTDHVAMWLCAAVFIGHLFIGSSVQASCLVRYDRSATGTGILRRTFYRLPYCAYYGHSVLYQPSGNETYDTPGSMCAQYNNPFARDYVIGSEDCLFANIYKPHVAGQETPRPVLVYVHGGSYISGHGENDINGADLLLDIGVVVVTFNYRLNVLGFLKSNEFNISGNFGLKDQTTLLRWVQRNIRSFGGDPDQVTLLGQSAGAGSATHHLYIPQSKDLFHRMIVLSGSLLAPWSFLYKPQPCMERYLSELNLTTASELRTKPLDELLVPNATHQYSFQFASMESPCFIPVLEQEEIHHDNFTVNPPHQSVLGPPVTSVPILLSETAREFENQLQDISDFLLFPNLPQSWDALKGQKWNDSMELFIRNVVEQGDAKSREEVLQQIAIIANMRYPMRRLALHLADSLKQSAPVYFARFEFDGKFGRAKHLVYRSYLPESTYGAMHGDDLGYIFSPYNLEKAITDWNQYRLEWRIHISMGLLLEKFINHGHIVYDGKPLNSLATANTYLNIDKTFEVREFQDSRIFRHWAEMYNCLYYETCEYKWCW</sequence>
<proteinExistence type="inferred from homology"/>
<dbReference type="PANTHER" id="PTHR11559">
    <property type="entry name" value="CARBOXYLESTERASE"/>
    <property type="match status" value="1"/>
</dbReference>
<reference evidence="9" key="2">
    <citation type="submission" date="2020-05" db="UniProtKB">
        <authorList>
            <consortium name="EnsemblMetazoa"/>
        </authorList>
    </citation>
    <scope>IDENTIFICATION</scope>
    <source>
        <strain evidence="9">Epiroticus2</strain>
    </source>
</reference>
<reference evidence="10" key="1">
    <citation type="submission" date="2013-03" db="EMBL/GenBank/DDBJ databases">
        <title>The Genome Sequence of Anopheles epiroticus epiroticus2.</title>
        <authorList>
            <consortium name="The Broad Institute Genomics Platform"/>
            <person name="Neafsey D.E."/>
            <person name="Howell P."/>
            <person name="Walker B."/>
            <person name="Young S.K."/>
            <person name="Zeng Q."/>
            <person name="Gargeya S."/>
            <person name="Fitzgerald M."/>
            <person name="Haas B."/>
            <person name="Abouelleil A."/>
            <person name="Allen A.W."/>
            <person name="Alvarado L."/>
            <person name="Arachchi H.M."/>
            <person name="Berlin A.M."/>
            <person name="Chapman S.B."/>
            <person name="Gainer-Dewar J."/>
            <person name="Goldberg J."/>
            <person name="Griggs A."/>
            <person name="Gujja S."/>
            <person name="Hansen M."/>
            <person name="Howarth C."/>
            <person name="Imamovic A."/>
            <person name="Ireland A."/>
            <person name="Larimer J."/>
            <person name="McCowan C."/>
            <person name="Murphy C."/>
            <person name="Pearson M."/>
            <person name="Poon T.W."/>
            <person name="Priest M."/>
            <person name="Roberts A."/>
            <person name="Saif S."/>
            <person name="Shea T."/>
            <person name="Sisk P."/>
            <person name="Sykes S."/>
            <person name="Wortman J."/>
            <person name="Nusbaum C."/>
            <person name="Birren B."/>
        </authorList>
    </citation>
    <scope>NUCLEOTIDE SEQUENCE [LARGE SCALE GENOMIC DNA]</scope>
    <source>
        <strain evidence="10">Epiroticus2</strain>
    </source>
</reference>
<evidence type="ECO:0000256" key="1">
    <source>
        <dbReference type="ARBA" id="ARBA00005964"/>
    </source>
</evidence>
<dbReference type="Proteomes" id="UP000075885">
    <property type="component" value="Unassembled WGS sequence"/>
</dbReference>
<dbReference type="GO" id="GO:0052689">
    <property type="term" value="F:carboxylic ester hydrolase activity"/>
    <property type="evidence" value="ECO:0007669"/>
    <property type="project" value="UniProtKB-KW"/>
</dbReference>
<dbReference type="InterPro" id="IPR019826">
    <property type="entry name" value="Carboxylesterase_B_AS"/>
</dbReference>
<evidence type="ECO:0000313" key="10">
    <source>
        <dbReference type="Proteomes" id="UP000075885"/>
    </source>
</evidence>
<keyword evidence="10" id="KW-1185">Reference proteome</keyword>
<dbReference type="InterPro" id="IPR002018">
    <property type="entry name" value="CarbesteraseB"/>
</dbReference>
<dbReference type="VEuPathDB" id="VectorBase:AEPI000699"/>
<dbReference type="STRING" id="199890.A0A182P1B7"/>
<evidence type="ECO:0000256" key="4">
    <source>
        <dbReference type="ARBA" id="ARBA00023157"/>
    </source>
</evidence>
<keyword evidence="3 6" id="KW-0378">Hydrolase</keyword>
<dbReference type="Pfam" id="PF00135">
    <property type="entry name" value="COesterase"/>
    <property type="match status" value="1"/>
</dbReference>
<evidence type="ECO:0000256" key="6">
    <source>
        <dbReference type="RuleBase" id="RU361235"/>
    </source>
</evidence>
<dbReference type="InterPro" id="IPR029058">
    <property type="entry name" value="AB_hydrolase_fold"/>
</dbReference>
<accession>A0A182P1B7</accession>
<feature type="region of interest" description="Disordered" evidence="7">
    <location>
        <begin position="1"/>
        <end position="34"/>
    </location>
</feature>